<dbReference type="InterPro" id="IPR000182">
    <property type="entry name" value="GNAT_dom"/>
</dbReference>
<evidence type="ECO:0000313" key="2">
    <source>
        <dbReference type="EMBL" id="AIL44898.1"/>
    </source>
</evidence>
<dbReference type="Proteomes" id="UP000028933">
    <property type="component" value="Chromosome"/>
</dbReference>
<accession>A0A077EE65</accession>
<dbReference type="AlphaFoldDB" id="A0A077EE65"/>
<name>A0A077EE65_9FLAO</name>
<proteinExistence type="predicted"/>
<evidence type="ECO:0000313" key="3">
    <source>
        <dbReference type="Proteomes" id="UP000028933"/>
    </source>
</evidence>
<reference evidence="2" key="2">
    <citation type="journal article" date="2015" name="Genome Biol. Evol.">
        <title>Complete Genome Sequence and Transcriptomic Analysis of the Novel Pathogen Elizabethkingia anophelis in Response to Oxidative Stress.</title>
        <authorList>
            <person name="Li Y."/>
            <person name="Liu Y."/>
            <person name="Chew S.C."/>
            <person name="Tay M."/>
            <person name="Salido M.M."/>
            <person name="Teo J."/>
            <person name="Lauro F.M."/>
            <person name="Givskov M."/>
            <person name="Yang L."/>
        </authorList>
    </citation>
    <scope>NUCLEOTIDE SEQUENCE</scope>
    <source>
        <strain evidence="2">NUHP1</strain>
    </source>
</reference>
<feature type="domain" description="N-acetyltransferase" evidence="1">
    <location>
        <begin position="19"/>
        <end position="176"/>
    </location>
</feature>
<dbReference type="PANTHER" id="PTHR43792">
    <property type="entry name" value="GNAT FAMILY, PUTATIVE (AFU_ORTHOLOGUE AFUA_3G00765)-RELATED-RELATED"/>
    <property type="match status" value="1"/>
</dbReference>
<evidence type="ECO:0000259" key="1">
    <source>
        <dbReference type="PROSITE" id="PS51186"/>
    </source>
</evidence>
<dbReference type="GO" id="GO:0016747">
    <property type="term" value="F:acyltransferase activity, transferring groups other than amino-acyl groups"/>
    <property type="evidence" value="ECO:0007669"/>
    <property type="project" value="InterPro"/>
</dbReference>
<gene>
    <name evidence="2" type="ORF">BD94_1123</name>
</gene>
<keyword evidence="2" id="KW-0808">Transferase</keyword>
<dbReference type="EMBL" id="CP007547">
    <property type="protein sequence ID" value="AIL44898.1"/>
    <property type="molecule type" value="Genomic_DNA"/>
</dbReference>
<dbReference type="InterPro" id="IPR016181">
    <property type="entry name" value="Acyl_CoA_acyltransferase"/>
</dbReference>
<dbReference type="HOGENOM" id="CLU_013985_3_6_10"/>
<dbReference type="SUPFAM" id="SSF55729">
    <property type="entry name" value="Acyl-CoA N-acyltransferases (Nat)"/>
    <property type="match status" value="1"/>
</dbReference>
<organism evidence="2 3">
    <name type="scientific">Elizabethkingia anophelis NUHP1</name>
    <dbReference type="NCBI Taxonomy" id="1338011"/>
    <lineage>
        <taxon>Bacteria</taxon>
        <taxon>Pseudomonadati</taxon>
        <taxon>Bacteroidota</taxon>
        <taxon>Flavobacteriia</taxon>
        <taxon>Flavobacteriales</taxon>
        <taxon>Weeksellaceae</taxon>
        <taxon>Elizabethkingia</taxon>
    </lineage>
</organism>
<dbReference type="KEGG" id="eao:BD94_1123"/>
<reference evidence="2" key="1">
    <citation type="journal article" date="2013" name="Lancet">
        <title>First case of E anophelis outbreak in an intensive-care unit.</title>
        <authorList>
            <person name="Teo J."/>
            <person name="Tan S.Y."/>
            <person name="Tay M."/>
            <person name="Ding Y."/>
            <person name="Kjelleberg S."/>
            <person name="Givskov M."/>
            <person name="Lin R.T."/>
            <person name="Yang L."/>
        </authorList>
    </citation>
    <scope>NUCLEOTIDE SEQUENCE [LARGE SCALE GENOMIC DNA]</scope>
    <source>
        <strain evidence="2">NUHP1</strain>
    </source>
</reference>
<dbReference type="STRING" id="1338011.BD94_1123"/>
<dbReference type="InterPro" id="IPR051531">
    <property type="entry name" value="N-acetyltransferase"/>
</dbReference>
<dbReference type="PROSITE" id="PS51186">
    <property type="entry name" value="GNAT"/>
    <property type="match status" value="1"/>
</dbReference>
<sequence>MNRADMNSAIFPILKTERLTLRQLSIDDQHDIFSLRSDPKINEFLGRQLCETNEDAINFINKVNDNIDKGNSLYWAITFTGTNTLVGTICLFDFSTENNSCEIGYELMTKFQGQGIMTEAVQVVIDYVFRTLKFEKILAFTHYKNHNSTNLLLKFNFVKLKETYKEDSNLNIFTLNKDSK</sequence>
<dbReference type="Gene3D" id="3.40.630.30">
    <property type="match status" value="1"/>
</dbReference>
<dbReference type="Pfam" id="PF13302">
    <property type="entry name" value="Acetyltransf_3"/>
    <property type="match status" value="1"/>
</dbReference>
<protein>
    <submittedName>
        <fullName evidence="2">Acetyltransferase, GNAT family</fullName>
    </submittedName>
</protein>
<dbReference type="eggNOG" id="COG1670">
    <property type="taxonomic scope" value="Bacteria"/>
</dbReference>